<sequence>MTSLLIEGRVLLLPPIPRGPIAMVARCNLDLPFSTGIVVDFFSIGDVLPVLKEDKTATRMEEQRHGHDDDETLIKGENHVLYAMTKAFPGEVSDCKPRRNSFGSKTQFAKLYVGLGILDQCLNEAVRKTRHDLPAIDAPFALGTPPAGSHPVLSNGILGILHVKRLYKMPSAGTSCDGRRTTLRSGRLSESLGLVEEAVGLRGHSKRTSPAPGGSSTSLCRANGGCLLTPDPPVHAVKHVLWACHKKGGGSSLIVGSRGDLAAQNMFTDNSLLPTMTHPQQQGDLNSRLSRTCRRGVGGQGGALEAGQPLLYGSQGFPGAAAAAVLPFENISGSFVPGSGQDPRLFQEQLRRLYGLLEMNPRNFADGMKREDF</sequence>
<dbReference type="Gramene" id="EFJ30621">
    <property type="protein sequence ID" value="EFJ30621"/>
    <property type="gene ID" value="SELMODRAFT_409139"/>
</dbReference>
<dbReference type="Proteomes" id="UP000001514">
    <property type="component" value="Unassembled WGS sequence"/>
</dbReference>
<proteinExistence type="predicted"/>
<name>D8RAH3_SELML</name>
<dbReference type="HOGENOM" id="CLU_742703_0_0_1"/>
<keyword evidence="2" id="KW-1185">Reference proteome</keyword>
<accession>D8RAH3</accession>
<gene>
    <name evidence="1" type="ORF">SELMODRAFT_409139</name>
</gene>
<dbReference type="AlphaFoldDB" id="D8RAH3"/>
<organism evidence="2">
    <name type="scientific">Selaginella moellendorffii</name>
    <name type="common">Spikemoss</name>
    <dbReference type="NCBI Taxonomy" id="88036"/>
    <lineage>
        <taxon>Eukaryota</taxon>
        <taxon>Viridiplantae</taxon>
        <taxon>Streptophyta</taxon>
        <taxon>Embryophyta</taxon>
        <taxon>Tracheophyta</taxon>
        <taxon>Lycopodiopsida</taxon>
        <taxon>Selaginellales</taxon>
        <taxon>Selaginellaceae</taxon>
        <taxon>Selaginella</taxon>
    </lineage>
</organism>
<dbReference type="EMBL" id="GL377575">
    <property type="protein sequence ID" value="EFJ30621.1"/>
    <property type="molecule type" value="Genomic_DNA"/>
</dbReference>
<dbReference type="InParanoid" id="D8RAH3"/>
<evidence type="ECO:0000313" key="2">
    <source>
        <dbReference type="Proteomes" id="UP000001514"/>
    </source>
</evidence>
<dbReference type="KEGG" id="smo:SELMODRAFT_409139"/>
<protein>
    <submittedName>
        <fullName evidence="1">Uncharacterized protein</fullName>
    </submittedName>
</protein>
<evidence type="ECO:0000313" key="1">
    <source>
        <dbReference type="EMBL" id="EFJ30621.1"/>
    </source>
</evidence>
<reference evidence="1 2" key="1">
    <citation type="journal article" date="2011" name="Science">
        <title>The Selaginella genome identifies genetic changes associated with the evolution of vascular plants.</title>
        <authorList>
            <person name="Banks J.A."/>
            <person name="Nishiyama T."/>
            <person name="Hasebe M."/>
            <person name="Bowman J.L."/>
            <person name="Gribskov M."/>
            <person name="dePamphilis C."/>
            <person name="Albert V.A."/>
            <person name="Aono N."/>
            <person name="Aoyama T."/>
            <person name="Ambrose B.A."/>
            <person name="Ashton N.W."/>
            <person name="Axtell M.J."/>
            <person name="Barker E."/>
            <person name="Barker M.S."/>
            <person name="Bennetzen J.L."/>
            <person name="Bonawitz N.D."/>
            <person name="Chapple C."/>
            <person name="Cheng C."/>
            <person name="Correa L.G."/>
            <person name="Dacre M."/>
            <person name="DeBarry J."/>
            <person name="Dreyer I."/>
            <person name="Elias M."/>
            <person name="Engstrom E.M."/>
            <person name="Estelle M."/>
            <person name="Feng L."/>
            <person name="Finet C."/>
            <person name="Floyd S.K."/>
            <person name="Frommer W.B."/>
            <person name="Fujita T."/>
            <person name="Gramzow L."/>
            <person name="Gutensohn M."/>
            <person name="Harholt J."/>
            <person name="Hattori M."/>
            <person name="Heyl A."/>
            <person name="Hirai T."/>
            <person name="Hiwatashi Y."/>
            <person name="Ishikawa M."/>
            <person name="Iwata M."/>
            <person name="Karol K.G."/>
            <person name="Koehler B."/>
            <person name="Kolukisaoglu U."/>
            <person name="Kubo M."/>
            <person name="Kurata T."/>
            <person name="Lalonde S."/>
            <person name="Li K."/>
            <person name="Li Y."/>
            <person name="Litt A."/>
            <person name="Lyons E."/>
            <person name="Manning G."/>
            <person name="Maruyama T."/>
            <person name="Michael T.P."/>
            <person name="Mikami K."/>
            <person name="Miyazaki S."/>
            <person name="Morinaga S."/>
            <person name="Murata T."/>
            <person name="Mueller-Roeber B."/>
            <person name="Nelson D.R."/>
            <person name="Obara M."/>
            <person name="Oguri Y."/>
            <person name="Olmstead R.G."/>
            <person name="Onodera N."/>
            <person name="Petersen B.L."/>
            <person name="Pils B."/>
            <person name="Prigge M."/>
            <person name="Rensing S.A."/>
            <person name="Riano-Pachon D.M."/>
            <person name="Roberts A.W."/>
            <person name="Sato Y."/>
            <person name="Scheller H.V."/>
            <person name="Schulz B."/>
            <person name="Schulz C."/>
            <person name="Shakirov E.V."/>
            <person name="Shibagaki N."/>
            <person name="Shinohara N."/>
            <person name="Shippen D.E."/>
            <person name="Soerensen I."/>
            <person name="Sotooka R."/>
            <person name="Sugimoto N."/>
            <person name="Sugita M."/>
            <person name="Sumikawa N."/>
            <person name="Tanurdzic M."/>
            <person name="Theissen G."/>
            <person name="Ulvskov P."/>
            <person name="Wakazuki S."/>
            <person name="Weng J.K."/>
            <person name="Willats W.W."/>
            <person name="Wipf D."/>
            <person name="Wolf P.G."/>
            <person name="Yang L."/>
            <person name="Zimmer A.D."/>
            <person name="Zhu Q."/>
            <person name="Mitros T."/>
            <person name="Hellsten U."/>
            <person name="Loque D."/>
            <person name="Otillar R."/>
            <person name="Salamov A."/>
            <person name="Schmutz J."/>
            <person name="Shapiro H."/>
            <person name="Lindquist E."/>
            <person name="Lucas S."/>
            <person name="Rokhsar D."/>
            <person name="Grigoriev I.V."/>
        </authorList>
    </citation>
    <scope>NUCLEOTIDE SEQUENCE [LARGE SCALE GENOMIC DNA]</scope>
</reference>